<proteinExistence type="predicted"/>
<keyword evidence="3" id="KW-1185">Reference proteome</keyword>
<evidence type="ECO:0000313" key="3">
    <source>
        <dbReference type="Proteomes" id="UP000191905"/>
    </source>
</evidence>
<dbReference type="Proteomes" id="UP000191905">
    <property type="component" value="Unassembled WGS sequence"/>
</dbReference>
<dbReference type="STRING" id="1873176.BFN67_11240"/>
<reference evidence="2 3" key="1">
    <citation type="journal article" date="2016" name="Int. J. Syst. Evol. Microbiol.">
        <title>Pseudaminobacter manganicus sp. nov., isolated from sludge of a manganese mine.</title>
        <authorList>
            <person name="Li J."/>
            <person name="Huang J."/>
            <person name="Liao S."/>
            <person name="Wang G."/>
        </authorList>
    </citation>
    <scope>NUCLEOTIDE SEQUENCE [LARGE SCALE GENOMIC DNA]</scope>
    <source>
        <strain evidence="2 3">JH-7</strain>
    </source>
</reference>
<feature type="compositionally biased region" description="Basic and acidic residues" evidence="1">
    <location>
        <begin position="106"/>
        <end position="126"/>
    </location>
</feature>
<dbReference type="OrthoDB" id="8030936at2"/>
<feature type="region of interest" description="Disordered" evidence="1">
    <location>
        <begin position="105"/>
        <end position="126"/>
    </location>
</feature>
<comment type="caution">
    <text evidence="2">The sequence shown here is derived from an EMBL/GenBank/DDBJ whole genome shotgun (WGS) entry which is preliminary data.</text>
</comment>
<evidence type="ECO:0008006" key="4">
    <source>
        <dbReference type="Google" id="ProtNLM"/>
    </source>
</evidence>
<protein>
    <recommendedName>
        <fullName evidence="4">Flagellar export protein FliJ</fullName>
    </recommendedName>
</protein>
<evidence type="ECO:0000256" key="1">
    <source>
        <dbReference type="SAM" id="MobiDB-lite"/>
    </source>
</evidence>
<dbReference type="AlphaFoldDB" id="A0A1V8RVL2"/>
<organism evidence="2 3">
    <name type="scientific">Manganibacter manganicus</name>
    <dbReference type="NCBI Taxonomy" id="1873176"/>
    <lineage>
        <taxon>Bacteria</taxon>
        <taxon>Pseudomonadati</taxon>
        <taxon>Pseudomonadota</taxon>
        <taxon>Alphaproteobacteria</taxon>
        <taxon>Hyphomicrobiales</taxon>
        <taxon>Phyllobacteriaceae</taxon>
        <taxon>Manganibacter</taxon>
    </lineage>
</organism>
<accession>A0A1V8RVL2</accession>
<gene>
    <name evidence="2" type="ORF">BFN67_11240</name>
</gene>
<dbReference type="EMBL" id="MDET01000003">
    <property type="protein sequence ID" value="OQM77059.1"/>
    <property type="molecule type" value="Genomic_DNA"/>
</dbReference>
<name>A0A1V8RVL2_9HYPH</name>
<evidence type="ECO:0000313" key="2">
    <source>
        <dbReference type="EMBL" id="OQM77059.1"/>
    </source>
</evidence>
<dbReference type="RefSeq" id="WP_080918184.1">
    <property type="nucleotide sequence ID" value="NZ_MDET01000003.1"/>
</dbReference>
<sequence>MTNRRERLKKLVEVQEQLKALHEARRAGHLVAAVTAEAEAEMLISRFNAPDSLAGMFPQLYHRRVVEAVTARDLNHEMAKQEAEQIAKATARTNIVERAYRTALAQDEREKSDRERLELIERKQTK</sequence>